<dbReference type="Proteomes" id="UP000092993">
    <property type="component" value="Unassembled WGS sequence"/>
</dbReference>
<dbReference type="EMBL" id="LUGG01000004">
    <property type="protein sequence ID" value="OBZ75479.1"/>
    <property type="molecule type" value="Genomic_DNA"/>
</dbReference>
<protein>
    <submittedName>
        <fullName evidence="2">Uncharacterized protein</fullName>
    </submittedName>
</protein>
<dbReference type="PANTHER" id="PTHR40130">
    <property type="entry name" value="EXPRESSED PROTEIN"/>
    <property type="match status" value="1"/>
</dbReference>
<evidence type="ECO:0000313" key="2">
    <source>
        <dbReference type="EMBL" id="OBZ75479.1"/>
    </source>
</evidence>
<comment type="caution">
    <text evidence="2">The sequence shown here is derived from an EMBL/GenBank/DDBJ whole genome shotgun (WGS) entry which is preliminary data.</text>
</comment>
<evidence type="ECO:0000256" key="1">
    <source>
        <dbReference type="SAM" id="MobiDB-lite"/>
    </source>
</evidence>
<dbReference type="PANTHER" id="PTHR40130:SF1">
    <property type="entry name" value="SPINDLE POLE BODY-ASSOCIATED PROTEIN CUT12 DOMAIN-CONTAINING PROTEIN"/>
    <property type="match status" value="1"/>
</dbReference>
<name>A0A1C7MG87_GRIFR</name>
<dbReference type="Gene3D" id="1.20.58.80">
    <property type="entry name" value="Phosphotransferase system, lactose/cellobiose-type IIA subunit"/>
    <property type="match status" value="1"/>
</dbReference>
<sequence>MDSPLNAAHRHAANADDYVVQGLLIPAAEEHYKAAESFRQCVEASNDDNTKRTLKMLYRALQGGKGAAEENCEATPATAVPLLPPSPASSPPLPAPNRMSDSQQTVDESFMLLGQRSDPGDAFNQFWKITEGMLEHLSQPVAFATAPLAPLDTKGPFVMGTLAVTQTLRTSPRG</sequence>
<dbReference type="AlphaFoldDB" id="A0A1C7MG87"/>
<feature type="region of interest" description="Disordered" evidence="1">
    <location>
        <begin position="78"/>
        <end position="101"/>
    </location>
</feature>
<proteinExistence type="predicted"/>
<dbReference type="STRING" id="5627.A0A1C7MG87"/>
<evidence type="ECO:0000313" key="3">
    <source>
        <dbReference type="Proteomes" id="UP000092993"/>
    </source>
</evidence>
<feature type="compositionally biased region" description="Pro residues" evidence="1">
    <location>
        <begin position="82"/>
        <end position="95"/>
    </location>
</feature>
<reference evidence="2 3" key="1">
    <citation type="submission" date="2016-03" db="EMBL/GenBank/DDBJ databases">
        <title>Whole genome sequencing of Grifola frondosa 9006-11.</title>
        <authorList>
            <person name="Min B."/>
            <person name="Park H."/>
            <person name="Kim J.-G."/>
            <person name="Cho H."/>
            <person name="Oh Y.-L."/>
            <person name="Kong W.-S."/>
            <person name="Choi I.-G."/>
        </authorList>
    </citation>
    <scope>NUCLEOTIDE SEQUENCE [LARGE SCALE GENOMIC DNA]</scope>
    <source>
        <strain evidence="2 3">9006-11</strain>
    </source>
</reference>
<gene>
    <name evidence="2" type="ORF">A0H81_04532</name>
</gene>
<dbReference type="OrthoDB" id="3197614at2759"/>
<keyword evidence="3" id="KW-1185">Reference proteome</keyword>
<accession>A0A1C7MG87</accession>
<organism evidence="2 3">
    <name type="scientific">Grifola frondosa</name>
    <name type="common">Maitake</name>
    <name type="synonym">Polyporus frondosus</name>
    <dbReference type="NCBI Taxonomy" id="5627"/>
    <lineage>
        <taxon>Eukaryota</taxon>
        <taxon>Fungi</taxon>
        <taxon>Dikarya</taxon>
        <taxon>Basidiomycota</taxon>
        <taxon>Agaricomycotina</taxon>
        <taxon>Agaricomycetes</taxon>
        <taxon>Polyporales</taxon>
        <taxon>Grifolaceae</taxon>
        <taxon>Grifola</taxon>
    </lineage>
</organism>